<gene>
    <name evidence="2" type="ORF">BO94DRAFT_238112</name>
</gene>
<name>A0A317VKV9_9EURO</name>
<dbReference type="Proteomes" id="UP000246702">
    <property type="component" value="Unassembled WGS sequence"/>
</dbReference>
<evidence type="ECO:0000256" key="1">
    <source>
        <dbReference type="SAM" id="MobiDB-lite"/>
    </source>
</evidence>
<evidence type="ECO:0000313" key="3">
    <source>
        <dbReference type="Proteomes" id="UP000246702"/>
    </source>
</evidence>
<sequence>MPRGLAPSFLLVGRCLAMVAISLSGILDIMDRHHLPLPAQGLHGEPPCVALYSRVAVPRVPPPSISAPWLIPRSHPGPQTIQTPSSASDGAKSTSQHLPATLGNEQQCIAHRHLYLPHHRYCQFHSFATDSREAQSSDDV</sequence>
<dbReference type="EMBL" id="MSFK01000031">
    <property type="protein sequence ID" value="PWY73881.1"/>
    <property type="molecule type" value="Genomic_DNA"/>
</dbReference>
<evidence type="ECO:0000313" key="2">
    <source>
        <dbReference type="EMBL" id="PWY73881.1"/>
    </source>
</evidence>
<organism evidence="2 3">
    <name type="scientific">Aspergillus sclerotioniger CBS 115572</name>
    <dbReference type="NCBI Taxonomy" id="1450535"/>
    <lineage>
        <taxon>Eukaryota</taxon>
        <taxon>Fungi</taxon>
        <taxon>Dikarya</taxon>
        <taxon>Ascomycota</taxon>
        <taxon>Pezizomycotina</taxon>
        <taxon>Eurotiomycetes</taxon>
        <taxon>Eurotiomycetidae</taxon>
        <taxon>Eurotiales</taxon>
        <taxon>Aspergillaceae</taxon>
        <taxon>Aspergillus</taxon>
        <taxon>Aspergillus subgen. Circumdati</taxon>
    </lineage>
</organism>
<dbReference type="AlphaFoldDB" id="A0A317VKV9"/>
<feature type="region of interest" description="Disordered" evidence="1">
    <location>
        <begin position="68"/>
        <end position="97"/>
    </location>
</feature>
<feature type="compositionally biased region" description="Polar residues" evidence="1">
    <location>
        <begin position="77"/>
        <end position="97"/>
    </location>
</feature>
<proteinExistence type="predicted"/>
<dbReference type="RefSeq" id="XP_025463633.1">
    <property type="nucleotide sequence ID" value="XM_025606346.1"/>
</dbReference>
<dbReference type="GeneID" id="37108489"/>
<protein>
    <submittedName>
        <fullName evidence="2">Uncharacterized protein</fullName>
    </submittedName>
</protein>
<accession>A0A317VKV9</accession>
<comment type="caution">
    <text evidence="2">The sequence shown here is derived from an EMBL/GenBank/DDBJ whole genome shotgun (WGS) entry which is preliminary data.</text>
</comment>
<keyword evidence="3" id="KW-1185">Reference proteome</keyword>
<reference evidence="2 3" key="1">
    <citation type="submission" date="2016-12" db="EMBL/GenBank/DDBJ databases">
        <title>The genomes of Aspergillus section Nigri reveals drivers in fungal speciation.</title>
        <authorList>
            <consortium name="DOE Joint Genome Institute"/>
            <person name="Vesth T.C."/>
            <person name="Nybo J."/>
            <person name="Theobald S."/>
            <person name="Brandl J."/>
            <person name="Frisvad J.C."/>
            <person name="Nielsen K.F."/>
            <person name="Lyhne E.K."/>
            <person name="Kogle M.E."/>
            <person name="Kuo A."/>
            <person name="Riley R."/>
            <person name="Clum A."/>
            <person name="Nolan M."/>
            <person name="Lipzen A."/>
            <person name="Salamov A."/>
            <person name="Henrissat B."/>
            <person name="Wiebenga A."/>
            <person name="De Vries R.P."/>
            <person name="Grigoriev I.V."/>
            <person name="Mortensen U.H."/>
            <person name="Andersen M.R."/>
            <person name="Baker S.E."/>
        </authorList>
    </citation>
    <scope>NUCLEOTIDE SEQUENCE [LARGE SCALE GENOMIC DNA]</scope>
    <source>
        <strain evidence="2 3">CBS 115572</strain>
    </source>
</reference>